<protein>
    <submittedName>
        <fullName evidence="1">Uncharacterized protein</fullName>
    </submittedName>
</protein>
<comment type="caution">
    <text evidence="1">The sequence shown here is derived from an EMBL/GenBank/DDBJ whole genome shotgun (WGS) entry which is preliminary data.</text>
</comment>
<evidence type="ECO:0000313" key="2">
    <source>
        <dbReference type="Proteomes" id="UP000019131"/>
    </source>
</evidence>
<accession>W4US58</accession>
<dbReference type="Proteomes" id="UP000019131">
    <property type="component" value="Unassembled WGS sequence"/>
</dbReference>
<name>W4US58_9BACE</name>
<proteinExistence type="predicted"/>
<dbReference type="RefSeq" id="WP_044161541.1">
    <property type="nucleotide sequence ID" value="NZ_BAIV01000008.1"/>
</dbReference>
<organism evidence="1 2">
    <name type="scientific">Bacteroides reticulotermitis JCM 10512</name>
    <dbReference type="NCBI Taxonomy" id="1445607"/>
    <lineage>
        <taxon>Bacteria</taxon>
        <taxon>Pseudomonadati</taxon>
        <taxon>Bacteroidota</taxon>
        <taxon>Bacteroidia</taxon>
        <taxon>Bacteroidales</taxon>
        <taxon>Bacteroidaceae</taxon>
        <taxon>Bacteroides</taxon>
    </lineage>
</organism>
<sequence length="78" mass="9223">MKVEEFIEQESFVVVNPDYPVISVEKAWEAIDMERRNVKEEAVRHLLNLYHPTTMNQTKRLYPMMPSIASSVLKSKWI</sequence>
<gene>
    <name evidence="1" type="ORF">JCM10512_1622</name>
</gene>
<evidence type="ECO:0000313" key="1">
    <source>
        <dbReference type="EMBL" id="GAE83354.1"/>
    </source>
</evidence>
<keyword evidence="2" id="KW-1185">Reference proteome</keyword>
<dbReference type="STRING" id="1445607.JCM10512_1622"/>
<reference evidence="1 2" key="1">
    <citation type="journal article" date="2014" name="Genome Announc.">
        <title>Draft Genome Sequence of Bacteroides reticulotermitis Strain JCM 10512T, Isolated from the Gut of a Termite.</title>
        <authorList>
            <person name="Yuki M."/>
            <person name="Oshima K."/>
            <person name="Suda W."/>
            <person name="Sakamoto M."/>
            <person name="Iida T."/>
            <person name="Hattori M."/>
            <person name="Ohkuma M."/>
        </authorList>
    </citation>
    <scope>NUCLEOTIDE SEQUENCE [LARGE SCALE GENOMIC DNA]</scope>
    <source>
        <strain evidence="1 2">JCM 10512</strain>
    </source>
</reference>
<dbReference type="AlphaFoldDB" id="W4US58"/>
<dbReference type="EMBL" id="BAIV01000008">
    <property type="protein sequence ID" value="GAE83354.1"/>
    <property type="molecule type" value="Genomic_DNA"/>
</dbReference>